<evidence type="ECO:0000256" key="1">
    <source>
        <dbReference type="SAM" id="MobiDB-lite"/>
    </source>
</evidence>
<sequence>MIKALARSPAGQRTIGRLVAGWLRLLRATQTAVIDPPDAIAEADRLGPFILAMWHGEHFMLPVARPDHWQVKAIISRSGDGEIIATVCERFGIGAIRASAGVTPEQIRRRGGVMGLIAALRELEQGAIVALTADVPKGPRRRAGEGIVAMARHSGRPVVPFAVATTHRFHLDNWDRAAINLPFGRFAFVTGEPIVIGRDEDVAAAQRRIEEGLDRVHARADLLVKGLAEPAPRSEWGPLARPDWGMPAAETSGEAGRG</sequence>
<keyword evidence="3" id="KW-0012">Acyltransferase</keyword>
<proteinExistence type="predicted"/>
<dbReference type="Pfam" id="PF04028">
    <property type="entry name" value="DUF374"/>
    <property type="match status" value="1"/>
</dbReference>
<reference evidence="3 4" key="1">
    <citation type="submission" date="2021-06" db="EMBL/GenBank/DDBJ databases">
        <authorList>
            <person name="Grouzdev D.S."/>
            <person name="Koziaeva V."/>
        </authorList>
    </citation>
    <scope>NUCLEOTIDE SEQUENCE [LARGE SCALE GENOMIC DNA]</scope>
    <source>
        <strain evidence="3 4">22</strain>
    </source>
</reference>
<comment type="caution">
    <text evidence="3">The sequence shown here is derived from an EMBL/GenBank/DDBJ whole genome shotgun (WGS) entry which is preliminary data.</text>
</comment>
<dbReference type="RefSeq" id="WP_261968064.1">
    <property type="nucleotide sequence ID" value="NZ_JAHHZF010000003.1"/>
</dbReference>
<feature type="domain" description="DUF374" evidence="2">
    <location>
        <begin position="66"/>
        <end position="140"/>
    </location>
</feature>
<feature type="region of interest" description="Disordered" evidence="1">
    <location>
        <begin position="234"/>
        <end position="258"/>
    </location>
</feature>
<evidence type="ECO:0000313" key="3">
    <source>
        <dbReference type="EMBL" id="MBT9289442.1"/>
    </source>
</evidence>
<organism evidence="3 4">
    <name type="scientific">Prosthecodimorpha staleyi</name>
    <dbReference type="NCBI Taxonomy" id="2840188"/>
    <lineage>
        <taxon>Bacteria</taxon>
        <taxon>Pseudomonadati</taxon>
        <taxon>Pseudomonadota</taxon>
        <taxon>Alphaproteobacteria</taxon>
        <taxon>Hyphomicrobiales</taxon>
        <taxon>Ancalomicrobiaceae</taxon>
        <taxon>Prosthecodimorpha</taxon>
    </lineage>
</organism>
<protein>
    <submittedName>
        <fullName evidence="3">Lysophospholipid acyltransferase family protein</fullName>
    </submittedName>
</protein>
<dbReference type="EMBL" id="JAHHZF010000003">
    <property type="protein sequence ID" value="MBT9289442.1"/>
    <property type="molecule type" value="Genomic_DNA"/>
</dbReference>
<dbReference type="Proteomes" id="UP000766595">
    <property type="component" value="Unassembled WGS sequence"/>
</dbReference>
<accession>A0A947GC70</accession>
<keyword evidence="3" id="KW-0808">Transferase</keyword>
<name>A0A947GC70_9HYPH</name>
<keyword evidence="4" id="KW-1185">Reference proteome</keyword>
<dbReference type="GO" id="GO:0016746">
    <property type="term" value="F:acyltransferase activity"/>
    <property type="evidence" value="ECO:0007669"/>
    <property type="project" value="UniProtKB-KW"/>
</dbReference>
<gene>
    <name evidence="3" type="ORF">KL771_08260</name>
</gene>
<dbReference type="AlphaFoldDB" id="A0A947GC70"/>
<evidence type="ECO:0000259" key="2">
    <source>
        <dbReference type="Pfam" id="PF04028"/>
    </source>
</evidence>
<evidence type="ECO:0000313" key="4">
    <source>
        <dbReference type="Proteomes" id="UP000766595"/>
    </source>
</evidence>
<dbReference type="InterPro" id="IPR007172">
    <property type="entry name" value="DUF374"/>
</dbReference>
<dbReference type="CDD" id="cd07983">
    <property type="entry name" value="LPLAT_DUF374-like"/>
    <property type="match status" value="1"/>
</dbReference>